<dbReference type="Pfam" id="PF01075">
    <property type="entry name" value="Glyco_transf_9"/>
    <property type="match status" value="1"/>
</dbReference>
<keyword evidence="2" id="KW-0808">Transferase</keyword>
<dbReference type="SUPFAM" id="SSF53756">
    <property type="entry name" value="UDP-Glycosyltransferase/glycogen phosphorylase"/>
    <property type="match status" value="1"/>
</dbReference>
<reference evidence="3 4" key="1">
    <citation type="submission" date="2024-01" db="EMBL/GenBank/DDBJ databases">
        <title>The diversity of rhizobia nodulating Mimosa spp. in eleven states of Brazil covering several biomes is determined by host plant, location, and edaphic factors.</title>
        <authorList>
            <person name="Rouws L."/>
            <person name="Barauna A."/>
            <person name="Beukes C."/>
            <person name="De Faria S.M."/>
            <person name="Gross E."/>
            <person name="Dos Reis Junior F.B."/>
            <person name="Simon M."/>
            <person name="Maluk M."/>
            <person name="Odee D.W."/>
            <person name="Kenicer G."/>
            <person name="Young J.P.W."/>
            <person name="Reis V.M."/>
            <person name="Zilli J."/>
            <person name="James E.K."/>
        </authorList>
    </citation>
    <scope>NUCLEOTIDE SEQUENCE [LARGE SCALE GENOMIC DNA]</scope>
    <source>
        <strain evidence="3 4">JPY164</strain>
    </source>
</reference>
<comment type="caution">
    <text evidence="3">The sequence shown here is derived from an EMBL/GenBank/DDBJ whole genome shotgun (WGS) entry which is preliminary data.</text>
</comment>
<evidence type="ECO:0000256" key="1">
    <source>
        <dbReference type="ARBA" id="ARBA00022676"/>
    </source>
</evidence>
<sequence length="647" mass="70765">MKPSAKRELKRIIRRAAPGIADRLSVALRAARGAAVRNAAKFGNLMAHIQENQSAFDERVLIDDADVAALAARSSIVVVGTTPFDNISTFIDELRREKLDIAEIVVVDATAEQPRLVAIRDHIAAWRRRLPLTRFKVVPYSLQDIRYAHALSLGWHEAQHENVWIVGRYDVPLDGCFTYLLKTQLEQKGSAVIVSGAVAPDASLRSITVDPSQLFEQEAAILEIEESAALLARAITERKLQAAKLPSNQPAGVFSEGIFGGPRTSLADETGQLFDTSLLSNLAVTALSHRLKADGVPVVRSGYAYSRSMLAKITDGGPPWEAIYDLRRIGDNAVSVEPDKNEAIEIVCPFHRGDMILAVQVAASVAASGKRVRLHVAEQLVPWAKEFGTGIHVESVPVPVAAAEDTYPVLLDAFQYVSLRRDAAPRIARCHPSRSLSETGRNLVEYMLEEVGLPLETRLPNLQPSSTDAQQRRAREIVAGIGEDLVFVHPVGGWSLKSIPPHIMAGLAEEVHRAGFKLIQIGGASDRRVAHTDGAILQNLMPSQWKEILALGRALICVDSWTSHFAAILDIPQICMYGSTHPDHVSSKRWFRSQLSPCLNLGPIVNCSPCNSLTCVAYPERDYCTGYTVDRFALQEFFSTLPAVSAS</sequence>
<evidence type="ECO:0000313" key="3">
    <source>
        <dbReference type="EMBL" id="MEM5450539.1"/>
    </source>
</evidence>
<gene>
    <name evidence="3" type="ORF">VSR33_23960</name>
</gene>
<dbReference type="InterPro" id="IPR002201">
    <property type="entry name" value="Glyco_trans_9"/>
</dbReference>
<protein>
    <submittedName>
        <fullName evidence="3">Glycosyltransferase family 9 protein</fullName>
    </submittedName>
</protein>
<keyword evidence="4" id="KW-1185">Reference proteome</keyword>
<organism evidence="3 4">
    <name type="scientific">Paraburkholderia guartelaensis</name>
    <dbReference type="NCBI Taxonomy" id="2546446"/>
    <lineage>
        <taxon>Bacteria</taxon>
        <taxon>Pseudomonadati</taxon>
        <taxon>Pseudomonadota</taxon>
        <taxon>Betaproteobacteria</taxon>
        <taxon>Burkholderiales</taxon>
        <taxon>Burkholderiaceae</taxon>
        <taxon>Paraburkholderia</taxon>
    </lineage>
</organism>
<dbReference type="Gene3D" id="3.40.50.2000">
    <property type="entry name" value="Glycogen Phosphorylase B"/>
    <property type="match status" value="1"/>
</dbReference>
<name>A0ABU9SGQ8_9BURK</name>
<dbReference type="RefSeq" id="WP_368603884.1">
    <property type="nucleotide sequence ID" value="NZ_JAYMRW010000010.1"/>
</dbReference>
<evidence type="ECO:0000313" key="4">
    <source>
        <dbReference type="Proteomes" id="UP001390669"/>
    </source>
</evidence>
<proteinExistence type="predicted"/>
<dbReference type="PANTHER" id="PTHR30160">
    <property type="entry name" value="TETRAACYLDISACCHARIDE 4'-KINASE-RELATED"/>
    <property type="match status" value="1"/>
</dbReference>
<evidence type="ECO:0000256" key="2">
    <source>
        <dbReference type="ARBA" id="ARBA00022679"/>
    </source>
</evidence>
<keyword evidence="1" id="KW-0328">Glycosyltransferase</keyword>
<dbReference type="InterPro" id="IPR051199">
    <property type="entry name" value="LPS_LOS_Heptosyltrfase"/>
</dbReference>
<dbReference type="Proteomes" id="UP001390669">
    <property type="component" value="Unassembled WGS sequence"/>
</dbReference>
<accession>A0ABU9SGQ8</accession>
<dbReference type="EMBL" id="JAYMRW010000010">
    <property type="protein sequence ID" value="MEM5450539.1"/>
    <property type="molecule type" value="Genomic_DNA"/>
</dbReference>